<dbReference type="AlphaFoldDB" id="A0A059AU62"/>
<dbReference type="EMBL" id="KK198761">
    <property type="protein sequence ID" value="KCW56945.1"/>
    <property type="molecule type" value="Genomic_DNA"/>
</dbReference>
<keyword evidence="1" id="KW-0812">Transmembrane</keyword>
<dbReference type="Gramene" id="KCW56945">
    <property type="protein sequence ID" value="KCW56945"/>
    <property type="gene ID" value="EUGRSUZ_I02622"/>
</dbReference>
<reference evidence="2" key="1">
    <citation type="submission" date="2013-07" db="EMBL/GenBank/DDBJ databases">
        <title>The genome of Eucalyptus grandis.</title>
        <authorList>
            <person name="Schmutz J."/>
            <person name="Hayes R."/>
            <person name="Myburg A."/>
            <person name="Tuskan G."/>
            <person name="Grattapaglia D."/>
            <person name="Rokhsar D.S."/>
        </authorList>
    </citation>
    <scope>NUCLEOTIDE SEQUENCE</scope>
    <source>
        <tissue evidence="2">Leaf extractions</tissue>
    </source>
</reference>
<name>A0A059AU62_EUCGR</name>
<sequence length="67" mass="7812">MTGPGPWTGSYSSFLLLFFFIMMLIIIIFFNVLKLLLIENKRNPKEKSSPISRWRGSILNSINIFFL</sequence>
<accession>A0A059AU62</accession>
<evidence type="ECO:0000256" key="1">
    <source>
        <dbReference type="SAM" id="Phobius"/>
    </source>
</evidence>
<organism evidence="2">
    <name type="scientific">Eucalyptus grandis</name>
    <name type="common">Flooded gum</name>
    <dbReference type="NCBI Taxonomy" id="71139"/>
    <lineage>
        <taxon>Eukaryota</taxon>
        <taxon>Viridiplantae</taxon>
        <taxon>Streptophyta</taxon>
        <taxon>Embryophyta</taxon>
        <taxon>Tracheophyta</taxon>
        <taxon>Spermatophyta</taxon>
        <taxon>Magnoliopsida</taxon>
        <taxon>eudicotyledons</taxon>
        <taxon>Gunneridae</taxon>
        <taxon>Pentapetalae</taxon>
        <taxon>rosids</taxon>
        <taxon>malvids</taxon>
        <taxon>Myrtales</taxon>
        <taxon>Myrtaceae</taxon>
        <taxon>Myrtoideae</taxon>
        <taxon>Eucalypteae</taxon>
        <taxon>Eucalyptus</taxon>
    </lineage>
</organism>
<proteinExistence type="predicted"/>
<evidence type="ECO:0000313" key="2">
    <source>
        <dbReference type="EMBL" id="KCW56945.1"/>
    </source>
</evidence>
<keyword evidence="1" id="KW-0472">Membrane</keyword>
<gene>
    <name evidence="2" type="ORF">EUGRSUZ_I02622</name>
</gene>
<protein>
    <submittedName>
        <fullName evidence="2">Uncharacterized protein</fullName>
    </submittedName>
</protein>
<keyword evidence="1" id="KW-1133">Transmembrane helix</keyword>
<feature type="transmembrane region" description="Helical" evidence="1">
    <location>
        <begin position="14"/>
        <end position="37"/>
    </location>
</feature>
<dbReference type="InParanoid" id="A0A059AU62"/>